<dbReference type="PANTHER" id="PTHR31811">
    <property type="entry name" value="TRNA A64-2'-O-RIBOSYLPHOSPHATE TRANSFERASE"/>
    <property type="match status" value="1"/>
</dbReference>
<reference evidence="4 5" key="1">
    <citation type="submission" date="2018-06" db="EMBL/GenBank/DDBJ databases">
        <title>Complete Genomes of Monosporascus.</title>
        <authorList>
            <person name="Robinson A.J."/>
            <person name="Natvig D.O."/>
        </authorList>
    </citation>
    <scope>NUCLEOTIDE SEQUENCE [LARGE SCALE GENOMIC DNA]</scope>
    <source>
        <strain evidence="4 5">CBS 609.92</strain>
    </source>
</reference>
<name>A0ABY0HF48_9PEZI</name>
<dbReference type="PANTHER" id="PTHR31811:SF0">
    <property type="entry name" value="TRNA A64-2'-O-RIBOSYLPHOSPHATE TRANSFERASE"/>
    <property type="match status" value="1"/>
</dbReference>
<evidence type="ECO:0000259" key="3">
    <source>
        <dbReference type="Pfam" id="PF17184"/>
    </source>
</evidence>
<keyword evidence="5" id="KW-1185">Reference proteome</keyword>
<dbReference type="InterPro" id="IPR033449">
    <property type="entry name" value="Rit1_N"/>
</dbReference>
<organism evidence="4 5">
    <name type="scientific">Monosporascus cannonballus</name>
    <dbReference type="NCBI Taxonomy" id="155416"/>
    <lineage>
        <taxon>Eukaryota</taxon>
        <taxon>Fungi</taxon>
        <taxon>Dikarya</taxon>
        <taxon>Ascomycota</taxon>
        <taxon>Pezizomycotina</taxon>
        <taxon>Sordariomycetes</taxon>
        <taxon>Xylariomycetidae</taxon>
        <taxon>Xylariales</taxon>
        <taxon>Xylariales incertae sedis</taxon>
        <taxon>Monosporascus</taxon>
    </lineage>
</organism>
<feature type="compositionally biased region" description="Acidic residues" evidence="1">
    <location>
        <begin position="174"/>
        <end position="187"/>
    </location>
</feature>
<feature type="region of interest" description="Disordered" evidence="1">
    <location>
        <begin position="165"/>
        <end position="198"/>
    </location>
</feature>
<dbReference type="EMBL" id="QJNS01000075">
    <property type="protein sequence ID" value="RYO89263.1"/>
    <property type="molecule type" value="Genomic_DNA"/>
</dbReference>
<dbReference type="Pfam" id="PF04179">
    <property type="entry name" value="Init_tRNA_PT"/>
    <property type="match status" value="1"/>
</dbReference>
<sequence>MGGASAAPQTSSAEEEEEEAAFAPPQTKNHNFNSILQDLRRRNLSVGNRLRSIREDAAFVAEVAAAFGPPGRRRRPVVANERCGSWYVPPRSKAASAYFKSTDGHFGQWRFSARRLNLHLLDLVGERDGCVVVDSTRRGKRMPDALSKTVPIWCCVLNNALFPAPPGREKGDGDGDGDADADADAGAEGDAGGPPLAFDVHVPPNVVSDSERAQMRARIPEHVALLRSLGVDLPALRRKLRKPLRPIWVTQESRLAPTDVVFEDYHPIICCTSSRQVVGAEMSEGGYIQGAGDDTENWAFGLTPPVFWEHADLLLSTPEPDLPDLIRSLVASHASSAAASAPKEIAPRLFASALPIAEQPSSTCVVAMHAKATDASSWWKSPVLMDVGIGKHKVASRNLRLALPHICAFVQQYLERAGAEAEDAGLTQSGSGRVLIACESGKDLSVGVALALLCRFQEAEGNLGPRRERPDVNKGVIKVKLGSIMTRFPEANPSRATLQSVNSYLMG</sequence>
<evidence type="ECO:0000259" key="2">
    <source>
        <dbReference type="Pfam" id="PF04179"/>
    </source>
</evidence>
<evidence type="ECO:0000313" key="4">
    <source>
        <dbReference type="EMBL" id="RYO89263.1"/>
    </source>
</evidence>
<dbReference type="Proteomes" id="UP000294003">
    <property type="component" value="Unassembled WGS sequence"/>
</dbReference>
<dbReference type="Pfam" id="PF17184">
    <property type="entry name" value="Rit1_C"/>
    <property type="match status" value="1"/>
</dbReference>
<dbReference type="PIRSF" id="PIRSF007747">
    <property type="entry name" value="Ribosyl_Ptfrase"/>
    <property type="match status" value="1"/>
</dbReference>
<feature type="compositionally biased region" description="Low complexity" evidence="1">
    <location>
        <begin position="1"/>
        <end position="12"/>
    </location>
</feature>
<gene>
    <name evidence="4" type="ORF">DL762_003286</name>
</gene>
<accession>A0ABY0HF48</accession>
<dbReference type="InterPro" id="IPR033421">
    <property type="entry name" value="Rit1_DUSP-like"/>
</dbReference>
<evidence type="ECO:0000313" key="5">
    <source>
        <dbReference type="Proteomes" id="UP000294003"/>
    </source>
</evidence>
<protein>
    <recommendedName>
        <fullName evidence="6">Initiator tRNA phosphoribosyl transferase</fullName>
    </recommendedName>
</protein>
<feature type="domain" description="Rit1 DUSP-like" evidence="2">
    <location>
        <begin position="385"/>
        <end position="505"/>
    </location>
</feature>
<evidence type="ECO:0000256" key="1">
    <source>
        <dbReference type="SAM" id="MobiDB-lite"/>
    </source>
</evidence>
<feature type="region of interest" description="Disordered" evidence="1">
    <location>
        <begin position="1"/>
        <end position="32"/>
    </location>
</feature>
<feature type="domain" description="Rit1 N-terminal" evidence="3">
    <location>
        <begin position="39"/>
        <end position="330"/>
    </location>
</feature>
<dbReference type="InterPro" id="IPR007306">
    <property type="entry name" value="Rit1"/>
</dbReference>
<comment type="caution">
    <text evidence="4">The sequence shown here is derived from an EMBL/GenBank/DDBJ whole genome shotgun (WGS) entry which is preliminary data.</text>
</comment>
<evidence type="ECO:0008006" key="6">
    <source>
        <dbReference type="Google" id="ProtNLM"/>
    </source>
</evidence>
<proteinExistence type="predicted"/>